<evidence type="ECO:0000256" key="1">
    <source>
        <dbReference type="ARBA" id="ARBA00004651"/>
    </source>
</evidence>
<feature type="transmembrane region" description="Helical" evidence="8">
    <location>
        <begin position="194"/>
        <end position="216"/>
    </location>
</feature>
<proteinExistence type="inferred from homology"/>
<comment type="subcellular location">
    <subcellularLocation>
        <location evidence="1 8">Cell membrane</location>
        <topology evidence="1 8">Multi-pass membrane protein</topology>
    </subcellularLocation>
</comment>
<evidence type="ECO:0000256" key="2">
    <source>
        <dbReference type="ARBA" id="ARBA00007069"/>
    </source>
</evidence>
<evidence type="ECO:0000256" key="6">
    <source>
        <dbReference type="ARBA" id="ARBA00022989"/>
    </source>
</evidence>
<feature type="transmembrane region" description="Helical" evidence="8">
    <location>
        <begin position="21"/>
        <end position="44"/>
    </location>
</feature>
<keyword evidence="7 8" id="KW-0472">Membrane</keyword>
<feature type="transmembrane region" description="Helical" evidence="8">
    <location>
        <begin position="149"/>
        <end position="174"/>
    </location>
</feature>
<dbReference type="InterPro" id="IPR005672">
    <property type="entry name" value="Phosphate_PstA"/>
</dbReference>
<dbReference type="PANTHER" id="PTHR43470">
    <property type="entry name" value="PHOSPHATE TRANSPORT SYSTEM PERMEASE PROTEIN PSTA-RELATED"/>
    <property type="match status" value="1"/>
</dbReference>
<evidence type="ECO:0000313" key="10">
    <source>
        <dbReference type="EMBL" id="SFR93700.1"/>
    </source>
</evidence>
<gene>
    <name evidence="10" type="ORF">SAMN05216559_1354</name>
</gene>
<feature type="transmembrane region" description="Helical" evidence="8">
    <location>
        <begin position="252"/>
        <end position="271"/>
    </location>
</feature>
<dbReference type="Proteomes" id="UP000199062">
    <property type="component" value="Unassembled WGS sequence"/>
</dbReference>
<keyword evidence="11" id="KW-1185">Reference proteome</keyword>
<feature type="transmembrane region" description="Helical" evidence="8">
    <location>
        <begin position="484"/>
        <end position="506"/>
    </location>
</feature>
<name>A0A1I6KS10_9EURY</name>
<evidence type="ECO:0000256" key="7">
    <source>
        <dbReference type="ARBA" id="ARBA00023136"/>
    </source>
</evidence>
<feature type="transmembrane region" description="Helical" evidence="8">
    <location>
        <begin position="526"/>
        <end position="548"/>
    </location>
</feature>
<feature type="transmembrane region" description="Helical" evidence="8">
    <location>
        <begin position="379"/>
        <end position="399"/>
    </location>
</feature>
<feature type="transmembrane region" description="Helical" evidence="8">
    <location>
        <begin position="117"/>
        <end position="137"/>
    </location>
</feature>
<protein>
    <recommendedName>
        <fullName evidence="8">Phosphate transport system permease protein PstA</fullName>
    </recommendedName>
</protein>
<comment type="similarity">
    <text evidence="2 8">Belongs to the binding-protein-dependent transport system permease family. CysTW subfamily.</text>
</comment>
<organism evidence="10 11">
    <name type="scientific">Halomicrobium zhouii</name>
    <dbReference type="NCBI Taxonomy" id="767519"/>
    <lineage>
        <taxon>Archaea</taxon>
        <taxon>Methanobacteriati</taxon>
        <taxon>Methanobacteriota</taxon>
        <taxon>Stenosarchaea group</taxon>
        <taxon>Halobacteria</taxon>
        <taxon>Halobacteriales</taxon>
        <taxon>Haloarculaceae</taxon>
        <taxon>Halomicrobium</taxon>
    </lineage>
</organism>
<dbReference type="STRING" id="767519.SAMN05216559_1354"/>
<feature type="transmembrane region" description="Helical" evidence="8">
    <location>
        <begin position="228"/>
        <end position="246"/>
    </location>
</feature>
<evidence type="ECO:0000256" key="5">
    <source>
        <dbReference type="ARBA" id="ARBA00022692"/>
    </source>
</evidence>
<feature type="transmembrane region" description="Helical" evidence="8">
    <location>
        <begin position="89"/>
        <end position="111"/>
    </location>
</feature>
<keyword evidence="3" id="KW-0813">Transport</keyword>
<dbReference type="AlphaFoldDB" id="A0A1I6KS10"/>
<dbReference type="InterPro" id="IPR035906">
    <property type="entry name" value="MetI-like_sf"/>
</dbReference>
<evidence type="ECO:0000313" key="11">
    <source>
        <dbReference type="Proteomes" id="UP000199062"/>
    </source>
</evidence>
<accession>A0A1I6KS10</accession>
<dbReference type="GO" id="GO:0035435">
    <property type="term" value="P:phosphate ion transmembrane transport"/>
    <property type="evidence" value="ECO:0007669"/>
    <property type="project" value="InterPro"/>
</dbReference>
<evidence type="ECO:0000256" key="3">
    <source>
        <dbReference type="ARBA" id="ARBA00022448"/>
    </source>
</evidence>
<dbReference type="EMBL" id="FOZK01000001">
    <property type="protein sequence ID" value="SFR93700.1"/>
    <property type="molecule type" value="Genomic_DNA"/>
</dbReference>
<dbReference type="NCBIfam" id="TIGR00974">
    <property type="entry name" value="3a0107s02c"/>
    <property type="match status" value="1"/>
</dbReference>
<dbReference type="PROSITE" id="PS50928">
    <property type="entry name" value="ABC_TM1"/>
    <property type="match status" value="1"/>
</dbReference>
<dbReference type="SUPFAM" id="SSF161098">
    <property type="entry name" value="MetI-like"/>
    <property type="match status" value="1"/>
</dbReference>
<evidence type="ECO:0000256" key="8">
    <source>
        <dbReference type="RuleBase" id="RU363043"/>
    </source>
</evidence>
<feature type="transmembrane region" description="Helical" evidence="8">
    <location>
        <begin position="405"/>
        <end position="426"/>
    </location>
</feature>
<dbReference type="PANTHER" id="PTHR43470:SF5">
    <property type="entry name" value="PHOSPHATE TRANSPORT SYSTEM PERMEASE PROTEIN PSTA"/>
    <property type="match status" value="1"/>
</dbReference>
<evidence type="ECO:0000259" key="9">
    <source>
        <dbReference type="PROSITE" id="PS50928"/>
    </source>
</evidence>
<sequence>MATDTATDDGFGQVSRVKGVVFEYLTLAASLLGIVSLAILLAYVSYDAFGLDAAAPAWYVVFLLTLVAPTAGFLWYVSGRPAARSTISGVLSVILGGTLVALALVVVLSIIVGSDVWFAHSLFILGPTLALLGYARYVDDTAAWAGTTAGAWLFVGAFLTALDDLLLVIGQQLASPFDVLTMPEELLLQTATLLGTPGVYFLTVLVPAVVLADRYVASRTTDRRGHSLAAALVLVAFAAVPVVDGLPAVSRGSWLLVVVGFLTPLGAYVALNAGDSDRRLGLAFPLVVLAGLFAGRLVVDVLGVAQPEPWFDWQLLTSPASATPADAGLYPAIIGSVFIIVLVALFTVVFGVGAAVFLEEYAASSGPVGKLTRFIQVNISNLAGVPSVVYGLLGLALFLRLIGMGAGTVIVAALTLSLLILPIVIISAQEALRSVPDDMRQASYGMGATRWQVIKTVVLPEALPGILTGTILALGRAIGETAPLILIGIASFVTWAPDGIFSRVTAMPMQIYSWAFYPDPGFRHGVVPAGVITLLAVLLAMNSVAIFVRNRYERST</sequence>
<dbReference type="Gene3D" id="1.10.3720.10">
    <property type="entry name" value="MetI-like"/>
    <property type="match status" value="1"/>
</dbReference>
<dbReference type="GO" id="GO:0005315">
    <property type="term" value="F:phosphate transmembrane transporter activity"/>
    <property type="evidence" value="ECO:0007669"/>
    <property type="project" value="InterPro"/>
</dbReference>
<dbReference type="CDD" id="cd06261">
    <property type="entry name" value="TM_PBP2"/>
    <property type="match status" value="1"/>
</dbReference>
<dbReference type="Pfam" id="PF00528">
    <property type="entry name" value="BPD_transp_1"/>
    <property type="match status" value="1"/>
</dbReference>
<keyword evidence="5 8" id="KW-0812">Transmembrane</keyword>
<feature type="transmembrane region" description="Helical" evidence="8">
    <location>
        <begin position="56"/>
        <end position="77"/>
    </location>
</feature>
<feature type="domain" description="ABC transmembrane type-1" evidence="9">
    <location>
        <begin position="333"/>
        <end position="545"/>
    </location>
</feature>
<dbReference type="RefSeq" id="WP_089815080.1">
    <property type="nucleotide sequence ID" value="NZ_FOZK01000001.1"/>
</dbReference>
<dbReference type="GO" id="GO:0005886">
    <property type="term" value="C:plasma membrane"/>
    <property type="evidence" value="ECO:0007669"/>
    <property type="project" value="UniProtKB-SubCell"/>
</dbReference>
<keyword evidence="4 8" id="KW-1003">Cell membrane</keyword>
<dbReference type="InterPro" id="IPR000515">
    <property type="entry name" value="MetI-like"/>
</dbReference>
<evidence type="ECO:0000256" key="4">
    <source>
        <dbReference type="ARBA" id="ARBA00022475"/>
    </source>
</evidence>
<feature type="transmembrane region" description="Helical" evidence="8">
    <location>
        <begin position="329"/>
        <end position="358"/>
    </location>
</feature>
<keyword evidence="6 8" id="KW-1133">Transmembrane helix</keyword>
<reference evidence="10 11" key="1">
    <citation type="submission" date="2016-10" db="EMBL/GenBank/DDBJ databases">
        <authorList>
            <person name="de Groot N.N."/>
        </authorList>
    </citation>
    <scope>NUCLEOTIDE SEQUENCE [LARGE SCALE GENOMIC DNA]</scope>
    <source>
        <strain evidence="10 11">CGMCC 1.10457</strain>
    </source>
</reference>
<comment type="caution">
    <text evidence="8">Lacks conserved residue(s) required for the propagation of feature annotation.</text>
</comment>
<feature type="transmembrane region" description="Helical" evidence="8">
    <location>
        <begin position="283"/>
        <end position="305"/>
    </location>
</feature>